<comment type="caution">
    <text evidence="2">The sequence shown here is derived from an EMBL/GenBank/DDBJ whole genome shotgun (WGS) entry which is preliminary data.</text>
</comment>
<proteinExistence type="predicted"/>
<accession>A0ABR0FQF1</accession>
<sequence length="179" mass="19174">MSPCLLLSSRTDTFFAFCSNLSTPSPIPPISCRVSSSSAQSVARLELLITCTRDMYVAATVRMRNRVVNTSCVLWADNVTHRFVIERAALVITVWISASRFSGGGNSVVKKSPSREKANALADPPPFEATTPRVLSISNESSIVDASNMDAVNEVQTFIVKSTESSAFGGLSKVNSAPP</sequence>
<dbReference type="Proteomes" id="UP001322138">
    <property type="component" value="Unassembled WGS sequence"/>
</dbReference>
<dbReference type="GeneID" id="87891490"/>
<feature type="region of interest" description="Disordered" evidence="1">
    <location>
        <begin position="104"/>
        <end position="127"/>
    </location>
</feature>
<evidence type="ECO:0000313" key="3">
    <source>
        <dbReference type="Proteomes" id="UP001322138"/>
    </source>
</evidence>
<gene>
    <name evidence="2" type="ORF">QC761_0040100</name>
</gene>
<dbReference type="RefSeq" id="XP_062735154.1">
    <property type="nucleotide sequence ID" value="XM_062872346.1"/>
</dbReference>
<name>A0ABR0FQF1_9PEZI</name>
<evidence type="ECO:0000256" key="1">
    <source>
        <dbReference type="SAM" id="MobiDB-lite"/>
    </source>
</evidence>
<organism evidence="2 3">
    <name type="scientific">Podospora bellae-mahoneyi</name>
    <dbReference type="NCBI Taxonomy" id="2093777"/>
    <lineage>
        <taxon>Eukaryota</taxon>
        <taxon>Fungi</taxon>
        <taxon>Dikarya</taxon>
        <taxon>Ascomycota</taxon>
        <taxon>Pezizomycotina</taxon>
        <taxon>Sordariomycetes</taxon>
        <taxon>Sordariomycetidae</taxon>
        <taxon>Sordariales</taxon>
        <taxon>Podosporaceae</taxon>
        <taxon>Podospora</taxon>
    </lineage>
</organism>
<keyword evidence="3" id="KW-1185">Reference proteome</keyword>
<dbReference type="EMBL" id="JAFFGZ010000004">
    <property type="protein sequence ID" value="KAK4646178.1"/>
    <property type="molecule type" value="Genomic_DNA"/>
</dbReference>
<evidence type="ECO:0000313" key="2">
    <source>
        <dbReference type="EMBL" id="KAK4646178.1"/>
    </source>
</evidence>
<reference evidence="2 3" key="1">
    <citation type="journal article" date="2023" name="bioRxiv">
        <title>High-quality genome assemblies of four members of thePodospora anserinaspecies complex.</title>
        <authorList>
            <person name="Ament-Velasquez S.L."/>
            <person name="Vogan A.A."/>
            <person name="Wallerman O."/>
            <person name="Hartmann F."/>
            <person name="Gautier V."/>
            <person name="Silar P."/>
            <person name="Giraud T."/>
            <person name="Johannesson H."/>
        </authorList>
    </citation>
    <scope>NUCLEOTIDE SEQUENCE [LARGE SCALE GENOMIC DNA]</scope>
    <source>
        <strain evidence="2 3">CBS 112042</strain>
    </source>
</reference>
<protein>
    <submittedName>
        <fullName evidence="2">Uncharacterized protein</fullName>
    </submittedName>
</protein>